<dbReference type="InterPro" id="IPR051950">
    <property type="entry name" value="Dev_reg/Prot_inhib"/>
</dbReference>
<dbReference type="SUPFAM" id="SSF47473">
    <property type="entry name" value="EF-hand"/>
    <property type="match status" value="1"/>
</dbReference>
<dbReference type="InterPro" id="IPR002350">
    <property type="entry name" value="Kazal_dom"/>
</dbReference>
<dbReference type="InterPro" id="IPR000716">
    <property type="entry name" value="Thyroglobulin_1"/>
</dbReference>
<evidence type="ECO:0000313" key="13">
    <source>
        <dbReference type="Proteomes" id="UP001221898"/>
    </source>
</evidence>
<dbReference type="SMART" id="SM00211">
    <property type="entry name" value="TY"/>
    <property type="match status" value="2"/>
</dbReference>
<name>A0AAD7T5B3_9TELE</name>
<feature type="region of interest" description="Disordered" evidence="8">
    <location>
        <begin position="334"/>
        <end position="366"/>
    </location>
</feature>
<dbReference type="PROSITE" id="PS51162">
    <property type="entry name" value="THYROGLOBULIN_1_2"/>
    <property type="match status" value="2"/>
</dbReference>
<dbReference type="Pfam" id="PF07648">
    <property type="entry name" value="Kazal_2"/>
    <property type="match status" value="1"/>
</dbReference>
<organism evidence="12 13">
    <name type="scientific">Aldrovandia affinis</name>
    <dbReference type="NCBI Taxonomy" id="143900"/>
    <lineage>
        <taxon>Eukaryota</taxon>
        <taxon>Metazoa</taxon>
        <taxon>Chordata</taxon>
        <taxon>Craniata</taxon>
        <taxon>Vertebrata</taxon>
        <taxon>Euteleostomi</taxon>
        <taxon>Actinopterygii</taxon>
        <taxon>Neopterygii</taxon>
        <taxon>Teleostei</taxon>
        <taxon>Notacanthiformes</taxon>
        <taxon>Halosauridae</taxon>
        <taxon>Aldrovandia</taxon>
    </lineage>
</organism>
<evidence type="ECO:0000256" key="9">
    <source>
        <dbReference type="SAM" id="SignalP"/>
    </source>
</evidence>
<keyword evidence="4" id="KW-0677">Repeat</keyword>
<evidence type="ECO:0000256" key="2">
    <source>
        <dbReference type="ARBA" id="ARBA00022525"/>
    </source>
</evidence>
<feature type="domain" description="Thyroglobulin type-1" evidence="10">
    <location>
        <begin position="225"/>
        <end position="293"/>
    </location>
</feature>
<dbReference type="GO" id="GO:0005604">
    <property type="term" value="C:basement membrane"/>
    <property type="evidence" value="ECO:0007669"/>
    <property type="project" value="TreeGrafter"/>
</dbReference>
<comment type="subcellular location">
    <subcellularLocation>
        <location evidence="1">Secreted</location>
    </subcellularLocation>
</comment>
<dbReference type="SUPFAM" id="SSF100895">
    <property type="entry name" value="Kazal-type serine protease inhibitors"/>
    <property type="match status" value="1"/>
</dbReference>
<feature type="domain" description="Kazal-like" evidence="11">
    <location>
        <begin position="33"/>
        <end position="85"/>
    </location>
</feature>
<gene>
    <name evidence="12" type="ORF">AAFF_G00037370</name>
</gene>
<evidence type="ECO:0000313" key="12">
    <source>
        <dbReference type="EMBL" id="KAJ8414535.1"/>
    </source>
</evidence>
<evidence type="ECO:0000256" key="5">
    <source>
        <dbReference type="ARBA" id="ARBA00023157"/>
    </source>
</evidence>
<feature type="disulfide bond" evidence="7">
    <location>
        <begin position="263"/>
        <end position="270"/>
    </location>
</feature>
<evidence type="ECO:0000259" key="10">
    <source>
        <dbReference type="PROSITE" id="PS51162"/>
    </source>
</evidence>
<feature type="domain" description="Thyroglobulin type-1" evidence="10">
    <location>
        <begin position="88"/>
        <end position="155"/>
    </location>
</feature>
<dbReference type="SMART" id="SM00280">
    <property type="entry name" value="KAZAL"/>
    <property type="match status" value="1"/>
</dbReference>
<dbReference type="Gene3D" id="4.10.800.10">
    <property type="entry name" value="Thyroglobulin type-1"/>
    <property type="match status" value="2"/>
</dbReference>
<dbReference type="GO" id="GO:0008201">
    <property type="term" value="F:heparin binding"/>
    <property type="evidence" value="ECO:0007669"/>
    <property type="project" value="TreeGrafter"/>
</dbReference>
<feature type="disulfide bond" evidence="7">
    <location>
        <begin position="135"/>
        <end position="155"/>
    </location>
</feature>
<dbReference type="PANTHER" id="PTHR12352:SF13">
    <property type="entry name" value="SPARC-RELATED MODULAR CALCIUM-BINDING PROTEIN 1"/>
    <property type="match status" value="1"/>
</dbReference>
<evidence type="ECO:0000259" key="11">
    <source>
        <dbReference type="PROSITE" id="PS51465"/>
    </source>
</evidence>
<feature type="compositionally biased region" description="Basic and acidic residues" evidence="8">
    <location>
        <begin position="298"/>
        <end position="307"/>
    </location>
</feature>
<dbReference type="GO" id="GO:0005615">
    <property type="term" value="C:extracellular space"/>
    <property type="evidence" value="ECO:0007669"/>
    <property type="project" value="TreeGrafter"/>
</dbReference>
<evidence type="ECO:0000256" key="6">
    <source>
        <dbReference type="ARBA" id="ARBA00023180"/>
    </source>
</evidence>
<evidence type="ECO:0000256" key="3">
    <source>
        <dbReference type="ARBA" id="ARBA00022729"/>
    </source>
</evidence>
<dbReference type="CDD" id="cd00191">
    <property type="entry name" value="TY"/>
    <property type="match status" value="2"/>
</dbReference>
<feature type="region of interest" description="Disordered" evidence="8">
    <location>
        <begin position="281"/>
        <end position="307"/>
    </location>
</feature>
<keyword evidence="5 7" id="KW-1015">Disulfide bond</keyword>
<dbReference type="CDD" id="cd00104">
    <property type="entry name" value="KAZAL_FS"/>
    <property type="match status" value="1"/>
</dbReference>
<dbReference type="InterPro" id="IPR011992">
    <property type="entry name" value="EF-hand-dom_pair"/>
</dbReference>
<dbReference type="PROSITE" id="PS51465">
    <property type="entry name" value="KAZAL_2"/>
    <property type="match status" value="1"/>
</dbReference>
<feature type="signal peptide" evidence="9">
    <location>
        <begin position="1"/>
        <end position="22"/>
    </location>
</feature>
<feature type="region of interest" description="Disordered" evidence="8">
    <location>
        <begin position="168"/>
        <end position="189"/>
    </location>
</feature>
<accession>A0AAD7T5B3</accession>
<evidence type="ECO:0000256" key="1">
    <source>
        <dbReference type="ARBA" id="ARBA00004613"/>
    </source>
</evidence>
<evidence type="ECO:0000256" key="8">
    <source>
        <dbReference type="SAM" id="MobiDB-lite"/>
    </source>
</evidence>
<dbReference type="InterPro" id="IPR036058">
    <property type="entry name" value="Kazal_dom_sf"/>
</dbReference>
<dbReference type="PANTHER" id="PTHR12352">
    <property type="entry name" value="SECRETED MODULAR CALCIUM-BINDING PROTEIN"/>
    <property type="match status" value="1"/>
</dbReference>
<keyword evidence="13" id="KW-1185">Reference proteome</keyword>
<dbReference type="Gene3D" id="1.10.238.10">
    <property type="entry name" value="EF-hand"/>
    <property type="match status" value="1"/>
</dbReference>
<dbReference type="Pfam" id="PF00086">
    <property type="entry name" value="Thyroglobulin_1"/>
    <property type="match status" value="2"/>
</dbReference>
<feature type="chain" id="PRO_5042167266" description="SPARC-related modular calcium-binding protein 1" evidence="9">
    <location>
        <begin position="23"/>
        <end position="458"/>
    </location>
</feature>
<dbReference type="Gene3D" id="3.30.60.30">
    <property type="match status" value="1"/>
</dbReference>
<feature type="disulfide bond" evidence="7">
    <location>
        <begin position="126"/>
        <end position="133"/>
    </location>
</feature>
<evidence type="ECO:0008006" key="14">
    <source>
        <dbReference type="Google" id="ProtNLM"/>
    </source>
</evidence>
<dbReference type="InterPro" id="IPR036857">
    <property type="entry name" value="Thyroglobulin_1_sf"/>
</dbReference>
<evidence type="ECO:0000256" key="7">
    <source>
        <dbReference type="PROSITE-ProRule" id="PRU00500"/>
    </source>
</evidence>
<dbReference type="GO" id="GO:0050840">
    <property type="term" value="F:extracellular matrix binding"/>
    <property type="evidence" value="ECO:0007669"/>
    <property type="project" value="TreeGrafter"/>
</dbReference>
<keyword evidence="6" id="KW-0325">Glycoprotein</keyword>
<evidence type="ECO:0000256" key="4">
    <source>
        <dbReference type="ARBA" id="ARBA00022737"/>
    </source>
</evidence>
<keyword evidence="3 9" id="KW-0732">Signal</keyword>
<dbReference type="SUPFAM" id="SSF57610">
    <property type="entry name" value="Thyroglobulin type-1 domain"/>
    <property type="match status" value="2"/>
</dbReference>
<protein>
    <recommendedName>
        <fullName evidence="14">SPARC-related modular calcium-binding protein 1</fullName>
    </recommendedName>
</protein>
<dbReference type="PROSITE" id="PS00484">
    <property type="entry name" value="THYROGLOBULIN_1_1"/>
    <property type="match status" value="1"/>
</dbReference>
<keyword evidence="2" id="KW-0964">Secreted</keyword>
<dbReference type="FunFam" id="4.10.800.10:FF:000004">
    <property type="entry name" value="SPARC-related modular calcium-binding protein 1"/>
    <property type="match status" value="1"/>
</dbReference>
<proteinExistence type="predicted"/>
<comment type="caution">
    <text evidence="12">The sequence shown here is derived from an EMBL/GenBank/DDBJ whole genome shotgun (WGS) entry which is preliminary data.</text>
</comment>
<reference evidence="12" key="1">
    <citation type="journal article" date="2023" name="Science">
        <title>Genome structures resolve the early diversification of teleost fishes.</title>
        <authorList>
            <person name="Parey E."/>
            <person name="Louis A."/>
            <person name="Montfort J."/>
            <person name="Bouchez O."/>
            <person name="Roques C."/>
            <person name="Iampietro C."/>
            <person name="Lluch J."/>
            <person name="Castinel A."/>
            <person name="Donnadieu C."/>
            <person name="Desvignes T."/>
            <person name="Floi Bucao C."/>
            <person name="Jouanno E."/>
            <person name="Wen M."/>
            <person name="Mejri S."/>
            <person name="Dirks R."/>
            <person name="Jansen H."/>
            <person name="Henkel C."/>
            <person name="Chen W.J."/>
            <person name="Zahm M."/>
            <person name="Cabau C."/>
            <person name="Klopp C."/>
            <person name="Thompson A.W."/>
            <person name="Robinson-Rechavi M."/>
            <person name="Braasch I."/>
            <person name="Lecointre G."/>
            <person name="Bobe J."/>
            <person name="Postlethwait J.H."/>
            <person name="Berthelot C."/>
            <person name="Roest Crollius H."/>
            <person name="Guiguen Y."/>
        </authorList>
    </citation>
    <scope>NUCLEOTIDE SEQUENCE</scope>
    <source>
        <strain evidence="12">NC1722</strain>
    </source>
</reference>
<dbReference type="GO" id="GO:0030198">
    <property type="term" value="P:extracellular matrix organization"/>
    <property type="evidence" value="ECO:0007669"/>
    <property type="project" value="TreeGrafter"/>
</dbReference>
<sequence length="458" mass="49915">MLALLLACRVLLLVLLAASSQTADKSQLLISEGVWSRGCALDCQRGRHRAVCGSNGRLYKSLCAFQRAQCLNTQLRSVPHTHCIEPAQSKCQLARSQALESSSHSDTPAVFVPECTADGSFLQVQCHSQTGYCWCSTPDGKPVSGTSSLHHKPNCTGQFSDAQLLPNAEPAQREEGSSRLRPTGDPAGTLPLHPAEITAPPFWVTILLNSDPKGNRSVKQPTDTPLICERERAALLLEQRPQWQEERFVPECSADGGYRAVQCHGATGYCWCVREDTGRPLPGTSTRNQLPDCSAEEPGDRSYRDRPLAGCPGSRKKAFVQSVVRLLLLESGQDGGELSPHRMEDLPRSVLGSPPPAAPSPAPSGGWDVSGAEGALRGLFLQLDGDGSGVLSDREARPLRLFLRRKLRPRRCARKFSQHCDRNRDRGLTLAELTACLGLRGETWREGAEEEREISLSV</sequence>
<comment type="caution">
    <text evidence="7">Lacks conserved residue(s) required for the propagation of feature annotation.</text>
</comment>
<dbReference type="AlphaFoldDB" id="A0AAD7T5B3"/>
<dbReference type="EMBL" id="JAINUG010000012">
    <property type="protein sequence ID" value="KAJ8414535.1"/>
    <property type="molecule type" value="Genomic_DNA"/>
</dbReference>
<dbReference type="Proteomes" id="UP001221898">
    <property type="component" value="Unassembled WGS sequence"/>
</dbReference>
<feature type="compositionally biased region" description="Pro residues" evidence="8">
    <location>
        <begin position="353"/>
        <end position="362"/>
    </location>
</feature>